<keyword evidence="1" id="KW-0489">Methyltransferase</keyword>
<dbReference type="Pfam" id="PF00856">
    <property type="entry name" value="SET"/>
    <property type="match status" value="1"/>
</dbReference>
<dbReference type="GO" id="GO:0032259">
    <property type="term" value="P:methylation"/>
    <property type="evidence" value="ECO:0007669"/>
    <property type="project" value="UniProtKB-KW"/>
</dbReference>
<reference key="1">
    <citation type="journal article" date="2007" name="Nature">
        <title>The medaka draft genome and insights into vertebrate genome evolution.</title>
        <authorList>
            <person name="Kasahara M."/>
            <person name="Naruse K."/>
            <person name="Sasaki S."/>
            <person name="Nakatani Y."/>
            <person name="Qu W."/>
            <person name="Ahsan B."/>
            <person name="Yamada T."/>
            <person name="Nagayasu Y."/>
            <person name="Doi K."/>
            <person name="Kasai Y."/>
            <person name="Jindo T."/>
            <person name="Kobayashi D."/>
            <person name="Shimada A."/>
            <person name="Toyoda A."/>
            <person name="Kuroki Y."/>
            <person name="Fujiyama A."/>
            <person name="Sasaki T."/>
            <person name="Shimizu A."/>
            <person name="Asakawa S."/>
            <person name="Shimizu N."/>
            <person name="Hashimoto S."/>
            <person name="Yang J."/>
            <person name="Lee Y."/>
            <person name="Matsushima K."/>
            <person name="Sugano S."/>
            <person name="Sakaizumi M."/>
            <person name="Narita T."/>
            <person name="Ohishi K."/>
            <person name="Haga S."/>
            <person name="Ohta F."/>
            <person name="Nomoto H."/>
            <person name="Nogata K."/>
            <person name="Morishita T."/>
            <person name="Endo T."/>
            <person name="Shin-I T."/>
            <person name="Takeda H."/>
            <person name="Morishita S."/>
            <person name="Kohara Y."/>
        </authorList>
    </citation>
    <scope>NUCLEOTIDE SEQUENCE [LARGE SCALE GENOMIC DNA]</scope>
    <source>
        <strain>Hd-rR</strain>
    </source>
</reference>
<dbReference type="GO" id="GO:0008168">
    <property type="term" value="F:methyltransferase activity"/>
    <property type="evidence" value="ECO:0007669"/>
    <property type="project" value="UniProtKB-KW"/>
</dbReference>
<dbReference type="InterPro" id="IPR003616">
    <property type="entry name" value="Post-SET_dom"/>
</dbReference>
<accession>A0A3P9IST2</accession>
<keyword evidence="3" id="KW-0949">S-adenosyl-L-methionine</keyword>
<dbReference type="SUPFAM" id="SSF82199">
    <property type="entry name" value="SET domain"/>
    <property type="match status" value="1"/>
</dbReference>
<evidence type="ECO:0000256" key="2">
    <source>
        <dbReference type="ARBA" id="ARBA00022679"/>
    </source>
</evidence>
<dbReference type="PANTHER" id="PTHR45838:SF3">
    <property type="entry name" value="HISTONE-LYSINE N-METHYLTRANSFERASE 2B"/>
    <property type="match status" value="1"/>
</dbReference>
<dbReference type="InterPro" id="IPR001214">
    <property type="entry name" value="SET_dom"/>
</dbReference>
<dbReference type="PROSITE" id="PS50868">
    <property type="entry name" value="POST_SET"/>
    <property type="match status" value="1"/>
</dbReference>
<dbReference type="InterPro" id="IPR046341">
    <property type="entry name" value="SET_dom_sf"/>
</dbReference>
<dbReference type="GO" id="GO:0006325">
    <property type="term" value="P:chromatin organization"/>
    <property type="evidence" value="ECO:0007669"/>
    <property type="project" value="UniProtKB-KW"/>
</dbReference>
<evidence type="ECO:0000256" key="4">
    <source>
        <dbReference type="ARBA" id="ARBA00022853"/>
    </source>
</evidence>
<dbReference type="Gene3D" id="2.170.270.10">
    <property type="entry name" value="SET domain"/>
    <property type="match status" value="1"/>
</dbReference>
<dbReference type="PANTHER" id="PTHR45838">
    <property type="entry name" value="HISTONE-LYSINE-N-METHYLTRANSFERASE 2 KMT2 FAMILY MEMBER"/>
    <property type="match status" value="1"/>
</dbReference>
<dbReference type="Ensembl" id="ENSORLT00015011661.1">
    <property type="protein sequence ID" value="ENSORLP00015022977.1"/>
    <property type="gene ID" value="ENSORLG00015000064.1"/>
</dbReference>
<evidence type="ECO:0000256" key="6">
    <source>
        <dbReference type="ARBA" id="ARBA00023163"/>
    </source>
</evidence>
<proteinExistence type="predicted"/>
<evidence type="ECO:0000313" key="10">
    <source>
        <dbReference type="Proteomes" id="UP000265200"/>
    </source>
</evidence>
<reference evidence="9 10" key="2">
    <citation type="submission" date="2017-04" db="EMBL/GenBank/DDBJ databases">
        <title>CpG methylation of centromeres and impact of large insertions on vertebrate speciation.</title>
        <authorList>
            <person name="Ichikawa K."/>
            <person name="Yoshimura J."/>
            <person name="Morishita S."/>
        </authorList>
    </citation>
    <scope>NUCLEOTIDE SEQUENCE</scope>
    <source>
        <strain evidence="9 10">HSOK</strain>
    </source>
</reference>
<name>A0A3P9IST2_ORYLA</name>
<protein>
    <submittedName>
        <fullName evidence="9">Uncharacterized protein</fullName>
    </submittedName>
</protein>
<keyword evidence="4" id="KW-0156">Chromatin regulator</keyword>
<keyword evidence="5" id="KW-0805">Transcription regulation</keyword>
<evidence type="ECO:0000259" key="7">
    <source>
        <dbReference type="PROSITE" id="PS50280"/>
    </source>
</evidence>
<dbReference type="SMART" id="SM00317">
    <property type="entry name" value="SET"/>
    <property type="match status" value="1"/>
</dbReference>
<organism evidence="9 10">
    <name type="scientific">Oryzias latipes</name>
    <name type="common">Japanese rice fish</name>
    <name type="synonym">Japanese killifish</name>
    <dbReference type="NCBI Taxonomy" id="8090"/>
    <lineage>
        <taxon>Eukaryota</taxon>
        <taxon>Metazoa</taxon>
        <taxon>Chordata</taxon>
        <taxon>Craniata</taxon>
        <taxon>Vertebrata</taxon>
        <taxon>Euteleostomi</taxon>
        <taxon>Actinopterygii</taxon>
        <taxon>Neopterygii</taxon>
        <taxon>Teleostei</taxon>
        <taxon>Neoteleostei</taxon>
        <taxon>Acanthomorphata</taxon>
        <taxon>Ovalentaria</taxon>
        <taxon>Atherinomorphae</taxon>
        <taxon>Beloniformes</taxon>
        <taxon>Adrianichthyidae</taxon>
        <taxon>Oryziinae</taxon>
        <taxon>Oryzias</taxon>
    </lineage>
</organism>
<evidence type="ECO:0000256" key="5">
    <source>
        <dbReference type="ARBA" id="ARBA00023015"/>
    </source>
</evidence>
<dbReference type="PROSITE" id="PS50280">
    <property type="entry name" value="SET"/>
    <property type="match status" value="1"/>
</dbReference>
<feature type="domain" description="Post-SET" evidence="8">
    <location>
        <begin position="97"/>
        <end position="113"/>
    </location>
</feature>
<dbReference type="Proteomes" id="UP000265200">
    <property type="component" value="Chromosome 16"/>
</dbReference>
<evidence type="ECO:0000313" key="9">
    <source>
        <dbReference type="Ensembl" id="ENSORLP00015022977.1"/>
    </source>
</evidence>
<keyword evidence="2" id="KW-0808">Transferase</keyword>
<reference evidence="9" key="4">
    <citation type="submission" date="2025-09" db="UniProtKB">
        <authorList>
            <consortium name="Ensembl"/>
        </authorList>
    </citation>
    <scope>IDENTIFICATION</scope>
    <source>
        <strain evidence="9">HSOK</strain>
    </source>
</reference>
<sequence>MVIEYAGIVIRSVCGFFNLSLQGIGCYMFRIDDFDVVDATMHGNAARFINHSCEPNCYSRVINVEGRKHIVIFALRKIYRGEELTYDYKFPIEDASNKLNCNCGARRCRRFLN</sequence>
<reference evidence="9" key="3">
    <citation type="submission" date="2025-08" db="UniProtKB">
        <authorList>
            <consortium name="Ensembl"/>
        </authorList>
    </citation>
    <scope>IDENTIFICATION</scope>
    <source>
        <strain evidence="9">HSOK</strain>
    </source>
</reference>
<evidence type="ECO:0000256" key="1">
    <source>
        <dbReference type="ARBA" id="ARBA00022603"/>
    </source>
</evidence>
<evidence type="ECO:0000259" key="8">
    <source>
        <dbReference type="PROSITE" id="PS50868"/>
    </source>
</evidence>
<evidence type="ECO:0000256" key="3">
    <source>
        <dbReference type="ARBA" id="ARBA00022691"/>
    </source>
</evidence>
<feature type="domain" description="SET" evidence="7">
    <location>
        <begin position="1"/>
        <end position="89"/>
    </location>
</feature>
<dbReference type="AlphaFoldDB" id="A0A3P9IST2"/>
<keyword evidence="6" id="KW-0804">Transcription</keyword>